<dbReference type="Proteomes" id="UP001501447">
    <property type="component" value="Unassembled WGS sequence"/>
</dbReference>
<dbReference type="PANTHER" id="PTHR43842">
    <property type="entry name" value="PROPIONYL-COA CARBOXYLASE BETA CHAIN"/>
    <property type="match status" value="1"/>
</dbReference>
<dbReference type="EMBL" id="BAAARJ010000043">
    <property type="protein sequence ID" value="GAA2640844.1"/>
    <property type="molecule type" value="Genomic_DNA"/>
</dbReference>
<evidence type="ECO:0000313" key="3">
    <source>
        <dbReference type="Proteomes" id="UP001501447"/>
    </source>
</evidence>
<name>A0ABP6DEV2_9ACTN</name>
<dbReference type="PROSITE" id="PS50980">
    <property type="entry name" value="COA_CT_NTER"/>
    <property type="match status" value="1"/>
</dbReference>
<accession>A0ABP6DEV2</accession>
<dbReference type="Gene3D" id="3.90.226.10">
    <property type="entry name" value="2-enoyl-CoA Hydratase, Chain A, domain 1"/>
    <property type="match status" value="1"/>
</dbReference>
<dbReference type="PANTHER" id="PTHR43842:SF2">
    <property type="entry name" value="PROPIONYL-COA CARBOXYLASE BETA CHAIN, MITOCHONDRIAL"/>
    <property type="match status" value="1"/>
</dbReference>
<comment type="caution">
    <text evidence="2">The sequence shown here is derived from an EMBL/GenBank/DDBJ whole genome shotgun (WGS) entry which is preliminary data.</text>
</comment>
<reference evidence="3" key="1">
    <citation type="journal article" date="2019" name="Int. J. Syst. Evol. Microbiol.">
        <title>The Global Catalogue of Microorganisms (GCM) 10K type strain sequencing project: providing services to taxonomists for standard genome sequencing and annotation.</title>
        <authorList>
            <consortium name="The Broad Institute Genomics Platform"/>
            <consortium name="The Broad Institute Genome Sequencing Center for Infectious Disease"/>
            <person name="Wu L."/>
            <person name="Ma J."/>
        </authorList>
    </citation>
    <scope>NUCLEOTIDE SEQUENCE [LARGE SCALE GENOMIC DNA]</scope>
    <source>
        <strain evidence="3">JCM 16373</strain>
    </source>
</reference>
<dbReference type="SUPFAM" id="SSF52096">
    <property type="entry name" value="ClpP/crotonase"/>
    <property type="match status" value="1"/>
</dbReference>
<keyword evidence="3" id="KW-1185">Reference proteome</keyword>
<dbReference type="Pfam" id="PF01039">
    <property type="entry name" value="Carboxyl_trans"/>
    <property type="match status" value="1"/>
</dbReference>
<dbReference type="InterPro" id="IPR000438">
    <property type="entry name" value="Acetyl_CoA_COase_Trfase_b_su"/>
</dbReference>
<organism evidence="2 3">
    <name type="scientific">Streptomyces axinellae</name>
    <dbReference type="NCBI Taxonomy" id="552788"/>
    <lineage>
        <taxon>Bacteria</taxon>
        <taxon>Bacillati</taxon>
        <taxon>Actinomycetota</taxon>
        <taxon>Actinomycetes</taxon>
        <taxon>Kitasatosporales</taxon>
        <taxon>Streptomycetaceae</taxon>
        <taxon>Streptomyces</taxon>
    </lineage>
</organism>
<feature type="domain" description="CoA carboxyltransferase N-terminal" evidence="1">
    <location>
        <begin position="1"/>
        <end position="126"/>
    </location>
</feature>
<sequence length="126" mass="13142">MAVFSQDFTVFGGALGEIYGQKIMKVMDFALKNGCPVIGINDSGGARIQEGVSALGMYGGIFRRNTHASGVIPQISPVVGPCAGGAVYSPAITDFTVMADLALTEEDRELDTIVPDNANQPSTCTP</sequence>
<evidence type="ECO:0000313" key="2">
    <source>
        <dbReference type="EMBL" id="GAA2640844.1"/>
    </source>
</evidence>
<dbReference type="PRINTS" id="PR01070">
    <property type="entry name" value="ACCCTRFRASEB"/>
</dbReference>
<dbReference type="InterPro" id="IPR034733">
    <property type="entry name" value="AcCoA_carboxyl_beta"/>
</dbReference>
<dbReference type="InterPro" id="IPR029045">
    <property type="entry name" value="ClpP/crotonase-like_dom_sf"/>
</dbReference>
<dbReference type="InterPro" id="IPR011762">
    <property type="entry name" value="COA_CT_N"/>
</dbReference>
<dbReference type="InterPro" id="IPR051047">
    <property type="entry name" value="AccD/PCCB"/>
</dbReference>
<gene>
    <name evidence="2" type="ORF">GCM10009863_67570</name>
</gene>
<evidence type="ECO:0000259" key="1">
    <source>
        <dbReference type="PROSITE" id="PS50980"/>
    </source>
</evidence>
<proteinExistence type="predicted"/>
<protein>
    <recommendedName>
        <fullName evidence="1">CoA carboxyltransferase N-terminal domain-containing protein</fullName>
    </recommendedName>
</protein>